<dbReference type="Proteomes" id="UP000481583">
    <property type="component" value="Unassembled WGS sequence"/>
</dbReference>
<dbReference type="Gene3D" id="2.60.120.200">
    <property type="match status" value="1"/>
</dbReference>
<feature type="domain" description="Beta-xylosidase C-terminal Concanavalin A-like" evidence="9">
    <location>
        <begin position="558"/>
        <end position="704"/>
    </location>
</feature>
<gene>
    <name evidence="10" type="ORF">G5C51_11540</name>
</gene>
<keyword evidence="8" id="KW-0732">Signal</keyword>
<dbReference type="GO" id="GO:0005975">
    <property type="term" value="P:carbohydrate metabolic process"/>
    <property type="evidence" value="ECO:0007669"/>
    <property type="project" value="InterPro"/>
</dbReference>
<feature type="compositionally biased region" description="Basic and acidic residues" evidence="7">
    <location>
        <begin position="496"/>
        <end position="512"/>
    </location>
</feature>
<evidence type="ECO:0000256" key="3">
    <source>
        <dbReference type="ARBA" id="ARBA00022801"/>
    </source>
</evidence>
<dbReference type="InterPro" id="IPR041542">
    <property type="entry name" value="GH43_C2"/>
</dbReference>
<dbReference type="SUPFAM" id="SSF75005">
    <property type="entry name" value="Arabinanase/levansucrase/invertase"/>
    <property type="match status" value="1"/>
</dbReference>
<evidence type="ECO:0000256" key="7">
    <source>
        <dbReference type="SAM" id="MobiDB-lite"/>
    </source>
</evidence>
<dbReference type="Gene3D" id="2.115.10.20">
    <property type="entry name" value="Glycosyl hydrolase domain, family 43"/>
    <property type="match status" value="1"/>
</dbReference>
<comment type="pathway">
    <text evidence="1">Glycan metabolism; L-arabinan degradation.</text>
</comment>
<dbReference type="Gene3D" id="2.60.120.560">
    <property type="entry name" value="Exo-inulinase, domain 1"/>
    <property type="match status" value="1"/>
</dbReference>
<evidence type="ECO:0000256" key="6">
    <source>
        <dbReference type="PIRSR" id="PIRSR606710-2"/>
    </source>
</evidence>
<dbReference type="SUPFAM" id="SSF49899">
    <property type="entry name" value="Concanavalin A-like lectins/glucanases"/>
    <property type="match status" value="1"/>
</dbReference>
<reference evidence="10 11" key="1">
    <citation type="submission" date="2020-02" db="EMBL/GenBank/DDBJ databases">
        <title>Whole-genome analyses of novel actinobacteria.</title>
        <authorList>
            <person name="Sahin N."/>
        </authorList>
    </citation>
    <scope>NUCLEOTIDE SEQUENCE [LARGE SCALE GENOMIC DNA]</scope>
    <source>
        <strain evidence="10 11">A7024</strain>
    </source>
</reference>
<evidence type="ECO:0000256" key="4">
    <source>
        <dbReference type="ARBA" id="ARBA00023295"/>
    </source>
</evidence>
<protein>
    <submittedName>
        <fullName evidence="10">Family 43 glycosylhydrolase</fullName>
    </submittedName>
</protein>
<dbReference type="AlphaFoldDB" id="A0A6G4TXJ2"/>
<evidence type="ECO:0000256" key="2">
    <source>
        <dbReference type="ARBA" id="ARBA00009865"/>
    </source>
</evidence>
<proteinExistence type="inferred from homology"/>
<dbReference type="Pfam" id="PF04616">
    <property type="entry name" value="Glyco_hydro_43"/>
    <property type="match status" value="1"/>
</dbReference>
<dbReference type="InterPro" id="IPR023296">
    <property type="entry name" value="Glyco_hydro_beta-prop_sf"/>
</dbReference>
<dbReference type="InterPro" id="IPR013320">
    <property type="entry name" value="ConA-like_dom_sf"/>
</dbReference>
<dbReference type="CDD" id="cd18616">
    <property type="entry name" value="GH43_ABN-like"/>
    <property type="match status" value="1"/>
</dbReference>
<keyword evidence="11" id="KW-1185">Reference proteome</keyword>
<feature type="chain" id="PRO_5026027561" evidence="8">
    <location>
        <begin position="26"/>
        <end position="762"/>
    </location>
</feature>
<dbReference type="GO" id="GO:0004553">
    <property type="term" value="F:hydrolase activity, hydrolyzing O-glycosyl compounds"/>
    <property type="evidence" value="ECO:0007669"/>
    <property type="project" value="InterPro"/>
</dbReference>
<evidence type="ECO:0000256" key="8">
    <source>
        <dbReference type="SAM" id="SignalP"/>
    </source>
</evidence>
<evidence type="ECO:0000256" key="5">
    <source>
        <dbReference type="PIRSR" id="PIRSR606710-1"/>
    </source>
</evidence>
<comment type="similarity">
    <text evidence="2">Belongs to the glycosyl hydrolase 43 family.</text>
</comment>
<feature type="region of interest" description="Disordered" evidence="7">
    <location>
        <begin position="496"/>
        <end position="522"/>
    </location>
</feature>
<keyword evidence="3 10" id="KW-0378">Hydrolase</keyword>
<dbReference type="EMBL" id="JAAKZV010000036">
    <property type="protein sequence ID" value="NGN64533.1"/>
    <property type="molecule type" value="Genomic_DNA"/>
</dbReference>
<accession>A0A6G4TXJ2</accession>
<dbReference type="InterPro" id="IPR050727">
    <property type="entry name" value="GH43_arabinanases"/>
</dbReference>
<feature type="signal peptide" evidence="8">
    <location>
        <begin position="1"/>
        <end position="25"/>
    </location>
</feature>
<comment type="caution">
    <text evidence="10">The sequence shown here is derived from an EMBL/GenBank/DDBJ whole genome shotgun (WGS) entry which is preliminary data.</text>
</comment>
<dbReference type="PANTHER" id="PTHR43301">
    <property type="entry name" value="ARABINAN ENDO-1,5-ALPHA-L-ARABINOSIDASE"/>
    <property type="match status" value="1"/>
</dbReference>
<dbReference type="InterPro" id="IPR006710">
    <property type="entry name" value="Glyco_hydro_43"/>
</dbReference>
<keyword evidence="4" id="KW-0326">Glycosidase</keyword>
<feature type="active site" description="Proton acceptor" evidence="5">
    <location>
        <position position="46"/>
    </location>
</feature>
<evidence type="ECO:0000313" key="10">
    <source>
        <dbReference type="EMBL" id="NGN64533.1"/>
    </source>
</evidence>
<organism evidence="10 11">
    <name type="scientific">Streptomyces coryli</name>
    <dbReference type="NCBI Taxonomy" id="1128680"/>
    <lineage>
        <taxon>Bacteria</taxon>
        <taxon>Bacillati</taxon>
        <taxon>Actinomycetota</taxon>
        <taxon>Actinomycetes</taxon>
        <taxon>Kitasatosporales</taxon>
        <taxon>Streptomycetaceae</taxon>
        <taxon>Streptomyces</taxon>
    </lineage>
</organism>
<sequence>MRRLMRTAALLGALVAPLVPAPAGAADEQGTYANPVTQGVVDTFPDPAVIKGKDGYWYAYGTENPVFQSRGENTERKLPILKSRDMAHWEYAGEVFTPESQPSWHDKSRLWAPDVRYSGGKYHLSYSVPGKDTVGVATAPTPTGPWTDQGAMLPKPSGCATGNIDQATFTDDDGTAYLYWGSYDTLCVAKLNADRTRIKGKVTEIAKGSQMEGGYVIRHGRYYYLLYSDAGCCDGAYSGYQIKAGRSTSPFGPFTDDEGVKLTEPTSKGAIVAGANGNKWIGPGHHAVQTDLSGQDWLLYHGISADDPDLDRIPALPDRQLTKRPMLMDRMDWIDGWPVMRAGAGPSEEREQAPVAEWDAGGSFGEGSLDGWRSEGSAWQAAEDKDAHGYAAGASSDKASFLLSDDSAPADVRAEADLKVTSGSGAAALVLSHRGRGDYTAAWLDRGRKALVTEAVVDGRSRGTKATALPDGFAWDQWHTVTAELRGDRLTAEVSEDRLGDPVARQEREVPEARSGAVGTAVRGGSAAADNVGAARLYTPVTERVPEPSTGQRLPGYSDEFTGSGQPGEDWSWVRGPAAGADIGDGGLTWPTQGGALGLDKNTAPVLTRAAPKGDYTVETKLHFAPDQAGQQAGLILYGGDDRFFKNVHSVAAYRHHAGQVLHRSEFGKEGPRPTTDPPQPVAQAPIYGGPTADTMWLKLQKRTDEANGETEVRAATSRDGKHWVWNGVWTLPGTEELKLGLVSMGAEGADARFAYVRTYVD</sequence>
<feature type="region of interest" description="Disordered" evidence="7">
    <location>
        <begin position="545"/>
        <end position="567"/>
    </location>
</feature>
<feature type="active site" description="Proton donor" evidence="5">
    <location>
        <position position="212"/>
    </location>
</feature>
<evidence type="ECO:0000256" key="1">
    <source>
        <dbReference type="ARBA" id="ARBA00004834"/>
    </source>
</evidence>
<evidence type="ECO:0000259" key="9">
    <source>
        <dbReference type="Pfam" id="PF17851"/>
    </source>
</evidence>
<dbReference type="RefSeq" id="WP_165236029.1">
    <property type="nucleotide sequence ID" value="NZ_JAAKZV010000036.1"/>
</dbReference>
<feature type="site" description="Important for catalytic activity, responsible for pKa modulation of the active site Glu and correct orientation of both the proton donor and substrate" evidence="6">
    <location>
        <position position="165"/>
    </location>
</feature>
<evidence type="ECO:0000313" key="11">
    <source>
        <dbReference type="Proteomes" id="UP000481583"/>
    </source>
</evidence>
<dbReference type="Pfam" id="PF17851">
    <property type="entry name" value="GH43_C2"/>
    <property type="match status" value="1"/>
</dbReference>
<dbReference type="PANTHER" id="PTHR43301:SF3">
    <property type="entry name" value="ARABINAN ENDO-1,5-ALPHA-L-ARABINOSIDASE A-RELATED"/>
    <property type="match status" value="1"/>
</dbReference>
<name>A0A6G4TXJ2_9ACTN</name>